<evidence type="ECO:0000313" key="2">
    <source>
        <dbReference type="Proteomes" id="UP000680839"/>
    </source>
</evidence>
<dbReference type="EMBL" id="CP076134">
    <property type="protein sequence ID" value="QWG12194.1"/>
    <property type="molecule type" value="Genomic_DNA"/>
</dbReference>
<dbReference type="Proteomes" id="UP000680839">
    <property type="component" value="Chromosome"/>
</dbReference>
<proteinExistence type="predicted"/>
<dbReference type="AlphaFoldDB" id="A0A975RLY0"/>
<protein>
    <submittedName>
        <fullName evidence="1">Uncharacterized protein</fullName>
    </submittedName>
</protein>
<accession>A0A975RLY0</accession>
<evidence type="ECO:0000313" key="1">
    <source>
        <dbReference type="EMBL" id="QWG12194.1"/>
    </source>
</evidence>
<name>A0A975RLY0_9BRAD</name>
<sequence length="45" mass="5302">MKRRRLRDHAANPMLNLCEGHVFVELNYPHFIGISGYERHHDVAT</sequence>
<dbReference type="RefSeq" id="WP_215621030.1">
    <property type="nucleotide sequence ID" value="NZ_CP076134.1"/>
</dbReference>
<reference evidence="1" key="1">
    <citation type="submission" date="2021-06" db="EMBL/GenBank/DDBJ databases">
        <title>Bradyrhizobium sp. S2-20-1 Genome sequencing.</title>
        <authorList>
            <person name="Jin L."/>
        </authorList>
    </citation>
    <scope>NUCLEOTIDE SEQUENCE</scope>
    <source>
        <strain evidence="1">S2-20-1</strain>
    </source>
</reference>
<gene>
    <name evidence="1" type="ORF">KMZ29_21110</name>
</gene>
<organism evidence="1 2">
    <name type="scientific">Bradyrhizobium sediminis</name>
    <dbReference type="NCBI Taxonomy" id="2840469"/>
    <lineage>
        <taxon>Bacteria</taxon>
        <taxon>Pseudomonadati</taxon>
        <taxon>Pseudomonadota</taxon>
        <taxon>Alphaproteobacteria</taxon>
        <taxon>Hyphomicrobiales</taxon>
        <taxon>Nitrobacteraceae</taxon>
        <taxon>Bradyrhizobium</taxon>
    </lineage>
</organism>